<evidence type="ECO:0000259" key="1">
    <source>
        <dbReference type="PROSITE" id="PS51154"/>
    </source>
</evidence>
<proteinExistence type="predicted"/>
<dbReference type="InterPro" id="IPR050892">
    <property type="entry name" value="ADP-ribose_metab_enzymes"/>
</dbReference>
<dbReference type="AlphaFoldDB" id="A0A401S1S2"/>
<dbReference type="InterPro" id="IPR002589">
    <property type="entry name" value="Macro_dom"/>
</dbReference>
<dbReference type="PROSITE" id="PS51154">
    <property type="entry name" value="MACRO"/>
    <property type="match status" value="1"/>
</dbReference>
<feature type="domain" description="Macro" evidence="1">
    <location>
        <begin position="65"/>
        <end position="228"/>
    </location>
</feature>
<protein>
    <recommendedName>
        <fullName evidence="1">Macro domain-containing protein</fullName>
    </recommendedName>
</protein>
<dbReference type="CDD" id="cd02901">
    <property type="entry name" value="Macro_Poa1p-like"/>
    <property type="match status" value="1"/>
</dbReference>
<dbReference type="GO" id="GO:0140291">
    <property type="term" value="P:peptidyl-glutamate ADP-deribosylation"/>
    <property type="evidence" value="ECO:0007669"/>
    <property type="project" value="TreeGrafter"/>
</dbReference>
<accession>A0A401S1S2</accession>
<dbReference type="Proteomes" id="UP000287033">
    <property type="component" value="Unassembled WGS sequence"/>
</dbReference>
<comment type="caution">
    <text evidence="2">The sequence shown here is derived from an EMBL/GenBank/DDBJ whole genome shotgun (WGS) entry which is preliminary data.</text>
</comment>
<keyword evidence="3" id="KW-1185">Reference proteome</keyword>
<evidence type="ECO:0000313" key="3">
    <source>
        <dbReference type="Proteomes" id="UP000287033"/>
    </source>
</evidence>
<dbReference type="PANTHER" id="PTHR12521:SF0">
    <property type="entry name" value="ADP-RIBOSE GLYCOHYDROLASE OARD1"/>
    <property type="match status" value="1"/>
</dbReference>
<dbReference type="EMBL" id="BEZZ01000053">
    <property type="protein sequence ID" value="GCC24326.1"/>
    <property type="molecule type" value="Genomic_DNA"/>
</dbReference>
<dbReference type="SMART" id="SM00506">
    <property type="entry name" value="A1pp"/>
    <property type="match status" value="1"/>
</dbReference>
<dbReference type="OMA" id="WITTTLH"/>
<reference evidence="2 3" key="1">
    <citation type="journal article" date="2018" name="Nat. Ecol. Evol.">
        <title>Shark genomes provide insights into elasmobranch evolution and the origin of vertebrates.</title>
        <authorList>
            <person name="Hara Y"/>
            <person name="Yamaguchi K"/>
            <person name="Onimaru K"/>
            <person name="Kadota M"/>
            <person name="Koyanagi M"/>
            <person name="Keeley SD"/>
            <person name="Tatsumi K"/>
            <person name="Tanaka K"/>
            <person name="Motone F"/>
            <person name="Kageyama Y"/>
            <person name="Nozu R"/>
            <person name="Adachi N"/>
            <person name="Nishimura O"/>
            <person name="Nakagawa R"/>
            <person name="Tanegashima C"/>
            <person name="Kiyatake I"/>
            <person name="Matsumoto R"/>
            <person name="Murakumo K"/>
            <person name="Nishida K"/>
            <person name="Terakita A"/>
            <person name="Kuratani S"/>
            <person name="Sato K"/>
            <person name="Hyodo S Kuraku.S."/>
        </authorList>
    </citation>
    <scope>NUCLEOTIDE SEQUENCE [LARGE SCALE GENOMIC DNA]</scope>
</reference>
<name>A0A401S1S2_CHIPU</name>
<dbReference type="InterPro" id="IPR043472">
    <property type="entry name" value="Macro_dom-like"/>
</dbReference>
<dbReference type="SUPFAM" id="SSF52949">
    <property type="entry name" value="Macro domain-like"/>
    <property type="match status" value="1"/>
</dbReference>
<dbReference type="Pfam" id="PF01661">
    <property type="entry name" value="Macro"/>
    <property type="match status" value="1"/>
</dbReference>
<organism evidence="2 3">
    <name type="scientific">Chiloscyllium punctatum</name>
    <name type="common">Brownbanded bambooshark</name>
    <name type="synonym">Hemiscyllium punctatum</name>
    <dbReference type="NCBI Taxonomy" id="137246"/>
    <lineage>
        <taxon>Eukaryota</taxon>
        <taxon>Metazoa</taxon>
        <taxon>Chordata</taxon>
        <taxon>Craniata</taxon>
        <taxon>Vertebrata</taxon>
        <taxon>Chondrichthyes</taxon>
        <taxon>Elasmobranchii</taxon>
        <taxon>Galeomorphii</taxon>
        <taxon>Galeoidea</taxon>
        <taxon>Orectolobiformes</taxon>
        <taxon>Hemiscylliidae</taxon>
        <taxon>Chiloscyllium</taxon>
    </lineage>
</organism>
<dbReference type="Gene3D" id="3.40.220.10">
    <property type="entry name" value="Leucine Aminopeptidase, subunit E, domain 1"/>
    <property type="match status" value="1"/>
</dbReference>
<dbReference type="OrthoDB" id="2155246at2759"/>
<gene>
    <name evidence="2" type="ORF">chiPu_0002726</name>
</gene>
<dbReference type="PANTHER" id="PTHR12521">
    <property type="entry name" value="PROTEIN C6ORF130"/>
    <property type="match status" value="1"/>
</dbReference>
<sequence length="228" mass="25456">MLLQEVPACDLGSGACLYRGESCRAEPRTWRQCEGGTGCRPPPAGVGPVVRVTDLFNPGGNPEGTEMDKPLEGSSFEIHYVTGDLFKCPEQDALAHCISEDLRMGAGIAVVFKRMFQSVEELLSQKKKVGDVAVLKTKQRYVYYLITKKASYQKPTYENLQSSLEAMKEHCLKHGISRISMPRIGCGLDQLKWERVSKIIQEVFKNTDIIITVYSLEAPAKFATYTKR</sequence>
<evidence type="ECO:0000313" key="2">
    <source>
        <dbReference type="EMBL" id="GCC24326.1"/>
    </source>
</evidence>